<feature type="compositionally biased region" description="Basic and acidic residues" evidence="1">
    <location>
        <begin position="473"/>
        <end position="487"/>
    </location>
</feature>
<dbReference type="InterPro" id="IPR043504">
    <property type="entry name" value="Peptidase_S1_PA_chymotrypsin"/>
</dbReference>
<dbReference type="EMBL" id="JARGEI010000018">
    <property type="protein sequence ID" value="KAJ8715578.1"/>
    <property type="molecule type" value="Genomic_DNA"/>
</dbReference>
<protein>
    <recommendedName>
        <fullName evidence="3">Peptidase S1 domain-containing protein</fullName>
    </recommendedName>
</protein>
<dbReference type="PANTHER" id="PTHR24260:SF136">
    <property type="entry name" value="GH08193P-RELATED"/>
    <property type="match status" value="1"/>
</dbReference>
<dbReference type="SUPFAM" id="SSF50494">
    <property type="entry name" value="Trypsin-like serine proteases"/>
    <property type="match status" value="3"/>
</dbReference>
<feature type="region of interest" description="Disordered" evidence="1">
    <location>
        <begin position="465"/>
        <end position="487"/>
    </location>
</feature>
<feature type="compositionally biased region" description="Low complexity" evidence="1">
    <location>
        <begin position="317"/>
        <end position="332"/>
    </location>
</feature>
<feature type="compositionally biased region" description="Basic residues" evidence="1">
    <location>
        <begin position="535"/>
        <end position="548"/>
    </location>
</feature>
<feature type="region of interest" description="Disordered" evidence="1">
    <location>
        <begin position="283"/>
        <end position="332"/>
    </location>
</feature>
<feature type="compositionally biased region" description="Polar residues" evidence="1">
    <location>
        <begin position="1190"/>
        <end position="1220"/>
    </location>
</feature>
<dbReference type="SMART" id="SM00020">
    <property type="entry name" value="Tryp_SPc"/>
    <property type="match status" value="1"/>
</dbReference>
<feature type="domain" description="Peptidase S1" evidence="3">
    <location>
        <begin position="26"/>
        <end position="470"/>
    </location>
</feature>
<dbReference type="PROSITE" id="PS50240">
    <property type="entry name" value="TRYPSIN_DOM"/>
    <property type="match status" value="2"/>
</dbReference>
<feature type="compositionally biased region" description="Polar residues" evidence="1">
    <location>
        <begin position="1142"/>
        <end position="1177"/>
    </location>
</feature>
<dbReference type="InterPro" id="IPR051333">
    <property type="entry name" value="CLIP_Serine_Protease"/>
</dbReference>
<accession>A0AAD8DRD1</accession>
<feature type="signal peptide" evidence="2">
    <location>
        <begin position="1"/>
        <end position="22"/>
    </location>
</feature>
<evidence type="ECO:0000313" key="4">
    <source>
        <dbReference type="EMBL" id="KAJ8715578.1"/>
    </source>
</evidence>
<dbReference type="GO" id="GO:0004252">
    <property type="term" value="F:serine-type endopeptidase activity"/>
    <property type="evidence" value="ECO:0007669"/>
    <property type="project" value="InterPro"/>
</dbReference>
<feature type="chain" id="PRO_5041988629" description="Peptidase S1 domain-containing protein" evidence="2">
    <location>
        <begin position="23"/>
        <end position="1248"/>
    </location>
</feature>
<keyword evidence="5" id="KW-1185">Reference proteome</keyword>
<dbReference type="Pfam" id="PF00089">
    <property type="entry name" value="Trypsin"/>
    <property type="match status" value="2"/>
</dbReference>
<dbReference type="AlphaFoldDB" id="A0AAD8DRD1"/>
<gene>
    <name evidence="4" type="ORF">PYW07_010060</name>
</gene>
<proteinExistence type="predicted"/>
<evidence type="ECO:0000313" key="5">
    <source>
        <dbReference type="Proteomes" id="UP001231518"/>
    </source>
</evidence>
<reference evidence="4" key="1">
    <citation type="submission" date="2023-03" db="EMBL/GenBank/DDBJ databases">
        <title>Chromosome-level genomes of two armyworms, Mythimna separata and Mythimna loreyi, provide insights into the biosynthesis and reception of sex pheromones.</title>
        <authorList>
            <person name="Zhao H."/>
        </authorList>
    </citation>
    <scope>NUCLEOTIDE SEQUENCE</scope>
    <source>
        <strain evidence="4">BeijingLab</strain>
        <tissue evidence="4">Pupa</tissue>
    </source>
</reference>
<name>A0AAD8DRD1_MYTSE</name>
<dbReference type="Gene3D" id="2.40.10.10">
    <property type="entry name" value="Trypsin-like serine proteases"/>
    <property type="match status" value="3"/>
</dbReference>
<dbReference type="InterPro" id="IPR009003">
    <property type="entry name" value="Peptidase_S1_PA"/>
</dbReference>
<feature type="region of interest" description="Disordered" evidence="1">
    <location>
        <begin position="505"/>
        <end position="561"/>
    </location>
</feature>
<keyword evidence="2" id="KW-0732">Signal</keyword>
<evidence type="ECO:0000259" key="3">
    <source>
        <dbReference type="PROSITE" id="PS50240"/>
    </source>
</evidence>
<feature type="region of interest" description="Disordered" evidence="1">
    <location>
        <begin position="1043"/>
        <end position="1086"/>
    </location>
</feature>
<evidence type="ECO:0000256" key="2">
    <source>
        <dbReference type="SAM" id="SignalP"/>
    </source>
</evidence>
<dbReference type="Proteomes" id="UP001231518">
    <property type="component" value="Chromosome 24"/>
</dbReference>
<evidence type="ECO:0000256" key="1">
    <source>
        <dbReference type="SAM" id="MobiDB-lite"/>
    </source>
</evidence>
<dbReference type="InterPro" id="IPR001254">
    <property type="entry name" value="Trypsin_dom"/>
</dbReference>
<dbReference type="PANTHER" id="PTHR24260">
    <property type="match status" value="1"/>
</dbReference>
<dbReference type="GO" id="GO:0006508">
    <property type="term" value="P:proteolysis"/>
    <property type="evidence" value="ECO:0007669"/>
    <property type="project" value="InterPro"/>
</dbReference>
<comment type="caution">
    <text evidence="4">The sequence shown here is derived from an EMBL/GenBank/DDBJ whole genome shotgun (WGS) entry which is preliminary data.</text>
</comment>
<organism evidence="4 5">
    <name type="scientific">Mythimna separata</name>
    <name type="common">Oriental armyworm</name>
    <name type="synonym">Pseudaletia separata</name>
    <dbReference type="NCBI Taxonomy" id="271217"/>
    <lineage>
        <taxon>Eukaryota</taxon>
        <taxon>Metazoa</taxon>
        <taxon>Ecdysozoa</taxon>
        <taxon>Arthropoda</taxon>
        <taxon>Hexapoda</taxon>
        <taxon>Insecta</taxon>
        <taxon>Pterygota</taxon>
        <taxon>Neoptera</taxon>
        <taxon>Endopterygota</taxon>
        <taxon>Lepidoptera</taxon>
        <taxon>Glossata</taxon>
        <taxon>Ditrysia</taxon>
        <taxon>Noctuoidea</taxon>
        <taxon>Noctuidae</taxon>
        <taxon>Noctuinae</taxon>
        <taxon>Hadenini</taxon>
        <taxon>Mythimna</taxon>
    </lineage>
</organism>
<feature type="compositionally biased region" description="Acidic residues" evidence="1">
    <location>
        <begin position="283"/>
        <end position="293"/>
    </location>
</feature>
<feature type="domain" description="Peptidase S1" evidence="3">
    <location>
        <begin position="586"/>
        <end position="1032"/>
    </location>
</feature>
<sequence>MFKIKFSCHLLLLYSIFQVTWCDRRIVDGQVVTAEKSYAVYLVKAKESVQTYDTWLCGGAIVTKWFIVTSAACVEDVQFMYAIAGYRKYVSDKNIEKDQCTKKMKKKIIYRCIPISYEFDFKKIEKWAYVDIALVKVESPYDFNDVTYQIICSYIPSRIPINYDERRQATNTDALMLGWGHSYSWREQNDDDNHNSDTLQFGSTTLYDKTLCAREYSDYPELSKIIQKYMICTLASGHVNDHGVPYSMGKPRSKKHSCITKEMKEAGQPGEVCDETINKYDDEVDGEKEDDEDPLKLMPSDGRKRMETSDNITNYQDNGTDSVNTTDVTNGTDDAANRRGSISGADYFYKLGVGNVTGIFNRTYRRSGICQNDHGGPLVSWVGKKEVLIGIASVFKISASNQCIGPYLFTSTMCNGAFLGCVLGDQSFLRKRSGNANESTRTAQFCNSPPSVRGFDTIESYVSWKNHPAGPADNEKSMLRSKPKEKDDSKEQFLDFFNEKDKQLINLPNVTPKKEEEEPNDMFSSNIGIPPRAKPAARKRPLLRKRRPPTSPPSERESLPRMSVRPETNIIWFFIFIPVSNCQRRIEHGLKVTSDKPYVVYLVKAARSIVKYDYWLCGGALVTTDFVVTSAACIRDVDYMYVIAGYNKYVTDAEIETDACTRDKKKKVIYTCYPEGYDLRYDRLDKWSFIDIGVARVESPYDFTDQSFKKICSYIPGTIPINTEDKYQRPGMDAIVLGWGHRIHWRKPEDKQNYNEKDLNYASVIIINKNSCKEYYEGYGTMEDVISSYMICTLGDGSIDENGIPLATTGQVLSYGCSRRKSMANNSDVNLEDCEYDDGDETRRRAKKSRNVTMTKITTENNFKKTTANTNITTVSKETGFTESLAVTDRTALSNGTGSSQKSFIHNKTHNFDETVRDTRRNGICQNDHGGPLVTWIGSHEILIGVASVFKVTNDYVCQGPFLYTSTQCNGGFLDCVLGKTDFHDIDLEGLRRSYSNVTDNSSRRSYCRKSPNDKRHLTTERHISWLHHPAGAADHERHLIQKKNKPEPVKEQVPVRNEENKNKNGMSINKENEQYPPIQNNQKSSVNVDNAPNKKYIFSENVAPIVNQHGAPNNEYAANYQYPPSNIPGMINNKNAPYSVPVSNNGAASNKGPASNNEAASNKGPTSNNGAPSNNGPALRYQPVKYKTEWNNNPDLRNGPVLNNQYYDRNNNQGLNNGPPSVINPKPIYKNAASKILKMRPTRPFRI</sequence>
<feature type="region of interest" description="Disordered" evidence="1">
    <location>
        <begin position="1142"/>
        <end position="1225"/>
    </location>
</feature>